<accession>A0A7Z8Y607</accession>
<gene>
    <name evidence="2" type="ORF">BREV_BREV_00487</name>
</gene>
<feature type="domain" description="HTH cro/C1-type" evidence="1">
    <location>
        <begin position="3"/>
        <end position="46"/>
    </location>
</feature>
<dbReference type="SUPFAM" id="SSF51306">
    <property type="entry name" value="LexA/Signal peptidase"/>
    <property type="match status" value="1"/>
</dbReference>
<evidence type="ECO:0000313" key="3">
    <source>
        <dbReference type="Proteomes" id="UP000289220"/>
    </source>
</evidence>
<dbReference type="SUPFAM" id="SSF47413">
    <property type="entry name" value="lambda repressor-like DNA-binding domains"/>
    <property type="match status" value="1"/>
</dbReference>
<dbReference type="AlphaFoldDB" id="A0A7Z8Y607"/>
<dbReference type="InterPro" id="IPR015927">
    <property type="entry name" value="Peptidase_S24_S26A/B/C"/>
</dbReference>
<organism evidence="2 3">
    <name type="scientific">Brevundimonas mediterranea</name>
    <dbReference type="NCBI Taxonomy" id="74329"/>
    <lineage>
        <taxon>Bacteria</taxon>
        <taxon>Pseudomonadati</taxon>
        <taxon>Pseudomonadota</taxon>
        <taxon>Alphaproteobacteria</taxon>
        <taxon>Caulobacterales</taxon>
        <taxon>Caulobacteraceae</taxon>
        <taxon>Brevundimonas</taxon>
    </lineage>
</organism>
<sequence>MGQEDLAQVLGVQRPQVSRYENNANDMPDYVIERASQHFGVTAAFIRYGDTDASMAKVVGLVGAGGHVEAIESPPWRYIEVPASWHDAIALEVSGTSCWPIYEDGDTLAIRGERRLEESEILGRMCVVETMDGLGLVKRIRKGSEPGLYTLESPNAPPIEDVMLASARPVKLHVSR</sequence>
<dbReference type="InterPro" id="IPR010982">
    <property type="entry name" value="Lambda_DNA-bd_dom_sf"/>
</dbReference>
<name>A0A7Z8Y607_9CAUL</name>
<dbReference type="Gene3D" id="1.10.260.40">
    <property type="entry name" value="lambda repressor-like DNA-binding domains"/>
    <property type="match status" value="1"/>
</dbReference>
<dbReference type="InterPro" id="IPR036286">
    <property type="entry name" value="LexA/Signal_pep-like_sf"/>
</dbReference>
<proteinExistence type="predicted"/>
<dbReference type="InterPro" id="IPR001387">
    <property type="entry name" value="Cro/C1-type_HTH"/>
</dbReference>
<evidence type="ECO:0000313" key="2">
    <source>
        <dbReference type="EMBL" id="VDC51418.1"/>
    </source>
</evidence>
<dbReference type="Proteomes" id="UP000289220">
    <property type="component" value="Unassembled WGS sequence"/>
</dbReference>
<dbReference type="PROSITE" id="PS50943">
    <property type="entry name" value="HTH_CROC1"/>
    <property type="match status" value="1"/>
</dbReference>
<reference evidence="2 3" key="1">
    <citation type="submission" date="2018-11" db="EMBL/GenBank/DDBJ databases">
        <authorList>
            <person name="Peiro R."/>
            <person name="Begona"/>
            <person name="Cbmso G."/>
            <person name="Lopez M."/>
            <person name="Gonzalez S."/>
            <person name="Sacristan E."/>
            <person name="Castillo E."/>
        </authorList>
    </citation>
    <scope>NUCLEOTIDE SEQUENCE [LARGE SCALE GENOMIC DNA]</scope>
    <source>
        <strain evidence="2">Brev_genome</strain>
    </source>
</reference>
<dbReference type="EMBL" id="UXHF01000006">
    <property type="protein sequence ID" value="VDC51418.1"/>
    <property type="molecule type" value="Genomic_DNA"/>
</dbReference>
<dbReference type="GO" id="GO:0003677">
    <property type="term" value="F:DNA binding"/>
    <property type="evidence" value="ECO:0007669"/>
    <property type="project" value="InterPro"/>
</dbReference>
<keyword evidence="3" id="KW-1185">Reference proteome</keyword>
<dbReference type="CDD" id="cd00093">
    <property type="entry name" value="HTH_XRE"/>
    <property type="match status" value="1"/>
</dbReference>
<protein>
    <recommendedName>
        <fullName evidence="1">HTH cro/C1-type domain-containing protein</fullName>
    </recommendedName>
</protein>
<evidence type="ECO:0000259" key="1">
    <source>
        <dbReference type="PROSITE" id="PS50943"/>
    </source>
</evidence>
<comment type="caution">
    <text evidence="2">The sequence shown here is derived from an EMBL/GenBank/DDBJ whole genome shotgun (WGS) entry which is preliminary data.</text>
</comment>
<dbReference type="Gene3D" id="2.10.109.10">
    <property type="entry name" value="Umud Fragment, subunit A"/>
    <property type="match status" value="1"/>
</dbReference>
<dbReference type="Pfam" id="PF00717">
    <property type="entry name" value="Peptidase_S24"/>
    <property type="match status" value="1"/>
</dbReference>